<protein>
    <submittedName>
        <fullName evidence="2">Uncharacterized protein</fullName>
    </submittedName>
</protein>
<keyword evidence="3" id="KW-1185">Reference proteome</keyword>
<dbReference type="AlphaFoldDB" id="A0A3L8S8F5"/>
<comment type="caution">
    <text evidence="2">The sequence shown here is derived from an EMBL/GenBank/DDBJ whole genome shotgun (WGS) entry which is preliminary data.</text>
</comment>
<evidence type="ECO:0000313" key="2">
    <source>
        <dbReference type="EMBL" id="RLV98535.1"/>
    </source>
</evidence>
<dbReference type="Proteomes" id="UP000276834">
    <property type="component" value="Unassembled WGS sequence"/>
</dbReference>
<accession>A0A3L8S8F5</accession>
<feature type="region of interest" description="Disordered" evidence="1">
    <location>
        <begin position="20"/>
        <end position="66"/>
    </location>
</feature>
<evidence type="ECO:0000313" key="3">
    <source>
        <dbReference type="Proteomes" id="UP000276834"/>
    </source>
</evidence>
<name>A0A3L8S8F5_CHLGU</name>
<reference evidence="2 3" key="1">
    <citation type="journal article" date="2018" name="Proc. R. Soc. B">
        <title>A non-coding region near Follistatin controls head colour polymorphism in the Gouldian finch.</title>
        <authorList>
            <person name="Toomey M.B."/>
            <person name="Marques C.I."/>
            <person name="Andrade P."/>
            <person name="Araujo P.M."/>
            <person name="Sabatino S."/>
            <person name="Gazda M.A."/>
            <person name="Afonso S."/>
            <person name="Lopes R.J."/>
            <person name="Corbo J.C."/>
            <person name="Carneiro M."/>
        </authorList>
    </citation>
    <scope>NUCLEOTIDE SEQUENCE [LARGE SCALE GENOMIC DNA]</scope>
    <source>
        <strain evidence="2">Red01</strain>
        <tissue evidence="2">Muscle</tissue>
    </source>
</reference>
<dbReference type="EMBL" id="QUSF01000040">
    <property type="protein sequence ID" value="RLV98535.1"/>
    <property type="molecule type" value="Genomic_DNA"/>
</dbReference>
<feature type="compositionally biased region" description="Gly residues" evidence="1">
    <location>
        <begin position="53"/>
        <end position="65"/>
    </location>
</feature>
<gene>
    <name evidence="2" type="ORF">DV515_00010684</name>
</gene>
<evidence type="ECO:0000256" key="1">
    <source>
        <dbReference type="SAM" id="MobiDB-lite"/>
    </source>
</evidence>
<proteinExistence type="predicted"/>
<sequence>MEEEKFPTLETCSIHTFLNGPEKRKNEDLNRLKLENNQAKEGKKDPGKTSNGSLGGHAGSGGVGGEVSLSRLHNNCLTVTSHRPSFLYWNPGSMAKFHHDSICWIWQMKTKQATSGNGFICR</sequence>
<organism evidence="2 3">
    <name type="scientific">Chloebia gouldiae</name>
    <name type="common">Gouldian finch</name>
    <name type="synonym">Erythrura gouldiae</name>
    <dbReference type="NCBI Taxonomy" id="44316"/>
    <lineage>
        <taxon>Eukaryota</taxon>
        <taxon>Metazoa</taxon>
        <taxon>Chordata</taxon>
        <taxon>Craniata</taxon>
        <taxon>Vertebrata</taxon>
        <taxon>Euteleostomi</taxon>
        <taxon>Archelosauria</taxon>
        <taxon>Archosauria</taxon>
        <taxon>Dinosauria</taxon>
        <taxon>Saurischia</taxon>
        <taxon>Theropoda</taxon>
        <taxon>Coelurosauria</taxon>
        <taxon>Aves</taxon>
        <taxon>Neognathae</taxon>
        <taxon>Neoaves</taxon>
        <taxon>Telluraves</taxon>
        <taxon>Australaves</taxon>
        <taxon>Passeriformes</taxon>
        <taxon>Passeroidea</taxon>
        <taxon>Passeridae</taxon>
        <taxon>Chloebia</taxon>
    </lineage>
</organism>
<feature type="compositionally biased region" description="Basic and acidic residues" evidence="1">
    <location>
        <begin position="21"/>
        <end position="47"/>
    </location>
</feature>